<feature type="binding site" evidence="6">
    <location>
        <position position="232"/>
    </location>
    <ligand>
        <name>(6S)-NADPHX</name>
        <dbReference type="ChEBI" id="CHEBI:64076"/>
    </ligand>
</feature>
<dbReference type="PATRIC" id="fig|46429.4.peg.2817"/>
<dbReference type="HAMAP" id="MF_01965">
    <property type="entry name" value="NADHX_dehydratase"/>
    <property type="match status" value="1"/>
</dbReference>
<feature type="binding site" evidence="6">
    <location>
        <position position="231"/>
    </location>
    <ligand>
        <name>AMP</name>
        <dbReference type="ChEBI" id="CHEBI:456215"/>
    </ligand>
</feature>
<dbReference type="RefSeq" id="WP_037452988.1">
    <property type="nucleotide sequence ID" value="NZ_JFHR01000032.1"/>
</dbReference>
<comment type="function">
    <text evidence="6">Catalyzes the dehydration of the S-form of NAD(P)HX at the expense of ADP, which is converted to AMP. Together with NAD(P)HX epimerase, which catalyzes the epimerization of the S- and R-forms, the enzyme allows the repair of both epimers of NAD(P)HX, a damaged form of NAD(P)H that is a result of enzymatic or heat-dependent hydration.</text>
</comment>
<comment type="catalytic activity">
    <reaction evidence="6">
        <text>(6S)-NADPHX + ADP = AMP + phosphate + NADPH + H(+)</text>
        <dbReference type="Rhea" id="RHEA:32235"/>
        <dbReference type="ChEBI" id="CHEBI:15378"/>
        <dbReference type="ChEBI" id="CHEBI:43474"/>
        <dbReference type="ChEBI" id="CHEBI:57783"/>
        <dbReference type="ChEBI" id="CHEBI:64076"/>
        <dbReference type="ChEBI" id="CHEBI:456215"/>
        <dbReference type="ChEBI" id="CHEBI:456216"/>
        <dbReference type="EC" id="4.2.1.136"/>
    </reaction>
</comment>
<comment type="similarity">
    <text evidence="6">Belongs to the NnrD/CARKD family.</text>
</comment>
<feature type="domain" description="YjeF C-terminal" evidence="7">
    <location>
        <begin position="6"/>
        <end position="291"/>
    </location>
</feature>
<feature type="binding site" evidence="6">
    <location>
        <position position="112"/>
    </location>
    <ligand>
        <name>(6S)-NADPHX</name>
        <dbReference type="ChEBI" id="CHEBI:64076"/>
    </ligand>
</feature>
<evidence type="ECO:0000256" key="4">
    <source>
        <dbReference type="ARBA" id="ARBA00023027"/>
    </source>
</evidence>
<evidence type="ECO:0000256" key="6">
    <source>
        <dbReference type="HAMAP-Rule" id="MF_01965"/>
    </source>
</evidence>
<sequence>MIEIDEAWLAAHPLPGFDAVSDKDSRGRVLVVGGAEFVPGALRLTGEAALRTGAGKLQMATVQAVAMALGVLIPEAAMIALPSDEKGEIAAEAADVLRERFLRCDALILGPGMSIGERTDQLVADLLSAPDASRTILLDAAALTSARYLEKLIAAHDGHVILTPHHGEMAHLSGLKVEAVKADLEGVARDVARRFNAVILLKGQENLLAEPSGEIFVHRGGTVGLATGGSGDVLAGIIGGLAAQGASPLTAAGWGSWLHGRAGEVLSRHVAMAGFLARELSPLIPRLIDNARLNRTKLR</sequence>
<dbReference type="PROSITE" id="PS01050">
    <property type="entry name" value="YJEF_C_2"/>
    <property type="match status" value="1"/>
</dbReference>
<dbReference type="eggNOG" id="COG0063">
    <property type="taxonomic scope" value="Bacteria"/>
</dbReference>
<organism evidence="8 9">
    <name type="scientific">Sphingobium chlorophenolicum</name>
    <dbReference type="NCBI Taxonomy" id="46429"/>
    <lineage>
        <taxon>Bacteria</taxon>
        <taxon>Pseudomonadati</taxon>
        <taxon>Pseudomonadota</taxon>
        <taxon>Alphaproteobacteria</taxon>
        <taxon>Sphingomonadales</taxon>
        <taxon>Sphingomonadaceae</taxon>
        <taxon>Sphingobium</taxon>
    </lineage>
</organism>
<proteinExistence type="inferred from homology"/>
<dbReference type="AlphaFoldDB" id="A0A081RCK8"/>
<evidence type="ECO:0000313" key="9">
    <source>
        <dbReference type="Proteomes" id="UP000028411"/>
    </source>
</evidence>
<dbReference type="InterPro" id="IPR000631">
    <property type="entry name" value="CARKD"/>
</dbReference>
<keyword evidence="5 6" id="KW-0456">Lyase</keyword>
<evidence type="ECO:0000256" key="3">
    <source>
        <dbReference type="ARBA" id="ARBA00022857"/>
    </source>
</evidence>
<keyword evidence="3 6" id="KW-0521">NADP</keyword>
<evidence type="ECO:0000256" key="1">
    <source>
        <dbReference type="ARBA" id="ARBA00022741"/>
    </source>
</evidence>
<feature type="binding site" evidence="6">
    <location>
        <position position="41"/>
    </location>
    <ligand>
        <name>(6S)-NADPHX</name>
        <dbReference type="ChEBI" id="CHEBI:64076"/>
    </ligand>
</feature>
<feature type="binding site" evidence="6">
    <location>
        <position position="165"/>
    </location>
    <ligand>
        <name>(6S)-NADPHX</name>
        <dbReference type="ChEBI" id="CHEBI:64076"/>
    </ligand>
</feature>
<dbReference type="PANTHER" id="PTHR12592:SF0">
    <property type="entry name" value="ATP-DEPENDENT (S)-NAD(P)H-HYDRATE DEHYDRATASE"/>
    <property type="match status" value="1"/>
</dbReference>
<dbReference type="GO" id="GO:0110051">
    <property type="term" value="P:metabolite repair"/>
    <property type="evidence" value="ECO:0007669"/>
    <property type="project" value="TreeGrafter"/>
</dbReference>
<keyword evidence="4 6" id="KW-0520">NAD</keyword>
<dbReference type="InterPro" id="IPR017953">
    <property type="entry name" value="Carbohydrate_kinase_pred_CS"/>
</dbReference>
<dbReference type="PANTHER" id="PTHR12592">
    <property type="entry name" value="ATP-DEPENDENT (S)-NAD(P)H-HYDRATE DEHYDRATASE FAMILY MEMBER"/>
    <property type="match status" value="1"/>
</dbReference>
<accession>A0A081RCK8</accession>
<dbReference type="EMBL" id="JFHR01000032">
    <property type="protein sequence ID" value="KEQ52931.1"/>
    <property type="molecule type" value="Genomic_DNA"/>
</dbReference>
<comment type="subunit">
    <text evidence="6">Homotetramer.</text>
</comment>
<dbReference type="GO" id="GO:0005524">
    <property type="term" value="F:ATP binding"/>
    <property type="evidence" value="ECO:0007669"/>
    <property type="project" value="UniProtKB-KW"/>
</dbReference>
<comment type="cofactor">
    <cofactor evidence="6">
        <name>Mg(2+)</name>
        <dbReference type="ChEBI" id="CHEBI:18420"/>
    </cofactor>
</comment>
<keyword evidence="1 6" id="KW-0547">Nucleotide-binding</keyword>
<comment type="catalytic activity">
    <reaction evidence="6">
        <text>(6S)-NADHX + ADP = AMP + phosphate + NADH + H(+)</text>
        <dbReference type="Rhea" id="RHEA:32223"/>
        <dbReference type="ChEBI" id="CHEBI:15378"/>
        <dbReference type="ChEBI" id="CHEBI:43474"/>
        <dbReference type="ChEBI" id="CHEBI:57945"/>
        <dbReference type="ChEBI" id="CHEBI:64074"/>
        <dbReference type="ChEBI" id="CHEBI:456215"/>
        <dbReference type="ChEBI" id="CHEBI:456216"/>
        <dbReference type="EC" id="4.2.1.136"/>
    </reaction>
</comment>
<dbReference type="Gene3D" id="3.40.1190.20">
    <property type="match status" value="1"/>
</dbReference>
<evidence type="ECO:0000259" key="7">
    <source>
        <dbReference type="PROSITE" id="PS51383"/>
    </source>
</evidence>
<dbReference type="PROSITE" id="PS51383">
    <property type="entry name" value="YJEF_C_3"/>
    <property type="match status" value="1"/>
</dbReference>
<keyword evidence="2 6" id="KW-0067">ATP-binding</keyword>
<evidence type="ECO:0000313" key="8">
    <source>
        <dbReference type="EMBL" id="KEQ52931.1"/>
    </source>
</evidence>
<dbReference type="Pfam" id="PF01256">
    <property type="entry name" value="Carb_kinase"/>
    <property type="match status" value="1"/>
</dbReference>
<dbReference type="EC" id="4.2.1.136" evidence="6"/>
<evidence type="ECO:0000256" key="5">
    <source>
        <dbReference type="ARBA" id="ARBA00023239"/>
    </source>
</evidence>
<dbReference type="SUPFAM" id="SSF53613">
    <property type="entry name" value="Ribokinase-like"/>
    <property type="match status" value="1"/>
</dbReference>
<comment type="caution">
    <text evidence="6">Lacks conserved residue(s) required for the propagation of feature annotation.</text>
</comment>
<dbReference type="GO" id="GO:0052856">
    <property type="term" value="F:NAD(P)HX epimerase activity"/>
    <property type="evidence" value="ECO:0007669"/>
    <property type="project" value="TreeGrafter"/>
</dbReference>
<dbReference type="OrthoDB" id="9806925at2"/>
<comment type="caution">
    <text evidence="8">The sequence shown here is derived from an EMBL/GenBank/DDBJ whole genome shotgun (WGS) entry which is preliminary data.</text>
</comment>
<dbReference type="InterPro" id="IPR029056">
    <property type="entry name" value="Ribokinase-like"/>
</dbReference>
<dbReference type="CDD" id="cd01171">
    <property type="entry name" value="YXKO-related"/>
    <property type="match status" value="1"/>
</dbReference>
<gene>
    <name evidence="6 8" type="primary">nnrD</name>
    <name evidence="8" type="ORF">BV95_02842</name>
</gene>
<name>A0A081RCK8_SPHCR</name>
<dbReference type="NCBIfam" id="TIGR00196">
    <property type="entry name" value="yjeF_cterm"/>
    <property type="match status" value="1"/>
</dbReference>
<evidence type="ECO:0000256" key="2">
    <source>
        <dbReference type="ARBA" id="ARBA00022840"/>
    </source>
</evidence>
<dbReference type="GO" id="GO:0046496">
    <property type="term" value="P:nicotinamide nucleotide metabolic process"/>
    <property type="evidence" value="ECO:0007669"/>
    <property type="project" value="UniProtKB-UniRule"/>
</dbReference>
<dbReference type="Proteomes" id="UP000028411">
    <property type="component" value="Unassembled WGS sequence"/>
</dbReference>
<protein>
    <recommendedName>
        <fullName evidence="6">ADP-dependent (S)-NAD(P)H-hydrate dehydratase</fullName>
        <ecNumber evidence="6">4.2.1.136</ecNumber>
    </recommendedName>
    <alternativeName>
        <fullName evidence="6">ADP-dependent NAD(P)HX dehydratase</fullName>
    </alternativeName>
</protein>
<dbReference type="GO" id="GO:0052855">
    <property type="term" value="F:ADP-dependent NAD(P)H-hydrate dehydratase activity"/>
    <property type="evidence" value="ECO:0007669"/>
    <property type="project" value="UniProtKB-UniRule"/>
</dbReference>
<reference evidence="8 9" key="1">
    <citation type="submission" date="2014-02" db="EMBL/GenBank/DDBJ databases">
        <title>Whole genome sequence of Sphingobium chlorophenolicum NBRC 16172.</title>
        <authorList>
            <person name="Gan H.M."/>
            <person name="Gan H.Y."/>
            <person name="Chew T.H."/>
            <person name="Savka M.A."/>
        </authorList>
    </citation>
    <scope>NUCLEOTIDE SEQUENCE [LARGE SCALE GENOMIC DNA]</scope>
    <source>
        <strain evidence="8 9">NBRC 16172</strain>
    </source>
</reference>